<feature type="signal peptide" evidence="1">
    <location>
        <begin position="1"/>
        <end position="21"/>
    </location>
</feature>
<keyword evidence="1" id="KW-0732">Signal</keyword>
<keyword evidence="3" id="KW-1185">Reference proteome</keyword>
<proteinExistence type="predicted"/>
<reference evidence="3" key="1">
    <citation type="journal article" date="2019" name="Int. J. Syst. Evol. Microbiol.">
        <title>The Global Catalogue of Microorganisms (GCM) 10K type strain sequencing project: providing services to taxonomists for standard genome sequencing and annotation.</title>
        <authorList>
            <consortium name="The Broad Institute Genomics Platform"/>
            <consortium name="The Broad Institute Genome Sequencing Center for Infectious Disease"/>
            <person name="Wu L."/>
            <person name="Ma J."/>
        </authorList>
    </citation>
    <scope>NUCLEOTIDE SEQUENCE [LARGE SCALE GENOMIC DNA]</scope>
    <source>
        <strain evidence="3">JCM 17841</strain>
    </source>
</reference>
<comment type="caution">
    <text evidence="2">The sequence shown here is derived from an EMBL/GenBank/DDBJ whole genome shotgun (WGS) entry which is preliminary data.</text>
</comment>
<evidence type="ECO:0000313" key="3">
    <source>
        <dbReference type="Proteomes" id="UP001501243"/>
    </source>
</evidence>
<sequence length="278" mass="30578">MKTTALLLASALLLPAASAFAQSFAFTAPQADLQELVGCYPAAGPSAKATTPAAGSVTFFGVETSYNTQHEQFARLRQVFEASKPTVVLFEKPDVGIDTCESLTITRLGESGYVRYLAQQHGVRAERLDDPEAEYAYLRTRAEATQLKLYYLLRACQQYRQNTGATKALTMKAMQQLIANSATFLPGTEGVVQNLDAFTAAYRQHCPTSCQWWQRPLGAPATEAFMQHLDDELRAFRAQRLSQQVATHIQAGERVLVVLDRSHLPAPATYAATMRAPR</sequence>
<dbReference type="RefSeq" id="WP_208132559.1">
    <property type="nucleotide sequence ID" value="NZ_BAABGQ010000004.1"/>
</dbReference>
<organism evidence="2 3">
    <name type="scientific">Hymenobacter ginsengisoli</name>
    <dbReference type="NCBI Taxonomy" id="1051626"/>
    <lineage>
        <taxon>Bacteria</taxon>
        <taxon>Pseudomonadati</taxon>
        <taxon>Bacteroidota</taxon>
        <taxon>Cytophagia</taxon>
        <taxon>Cytophagales</taxon>
        <taxon>Hymenobacteraceae</taxon>
        <taxon>Hymenobacter</taxon>
    </lineage>
</organism>
<evidence type="ECO:0000256" key="1">
    <source>
        <dbReference type="SAM" id="SignalP"/>
    </source>
</evidence>
<dbReference type="EMBL" id="BAABGQ010000004">
    <property type="protein sequence ID" value="GAA4495121.1"/>
    <property type="molecule type" value="Genomic_DNA"/>
</dbReference>
<accession>A0ABP8Q0S1</accession>
<protein>
    <submittedName>
        <fullName evidence="2">Uncharacterized protein</fullName>
    </submittedName>
</protein>
<dbReference type="Proteomes" id="UP001501243">
    <property type="component" value="Unassembled WGS sequence"/>
</dbReference>
<feature type="chain" id="PRO_5046574553" evidence="1">
    <location>
        <begin position="22"/>
        <end position="278"/>
    </location>
</feature>
<name>A0ABP8Q0S1_9BACT</name>
<evidence type="ECO:0000313" key="2">
    <source>
        <dbReference type="EMBL" id="GAA4495121.1"/>
    </source>
</evidence>
<gene>
    <name evidence="2" type="ORF">GCM10023172_06300</name>
</gene>